<feature type="transmembrane region" description="Helical" evidence="1">
    <location>
        <begin position="31"/>
        <end position="56"/>
    </location>
</feature>
<protein>
    <submittedName>
        <fullName evidence="2">Uncharacterized protein</fullName>
    </submittedName>
</protein>
<keyword evidence="1" id="KW-0472">Membrane</keyword>
<name>A0A7W8IL27_9BACT</name>
<reference evidence="2" key="1">
    <citation type="submission" date="2020-08" db="EMBL/GenBank/DDBJ databases">
        <title>Genomic Encyclopedia of Type Strains, Phase IV (KMG-V): Genome sequencing to study the core and pangenomes of soil and plant-associated prokaryotes.</title>
        <authorList>
            <person name="Whitman W."/>
        </authorList>
    </citation>
    <scope>NUCLEOTIDE SEQUENCE [LARGE SCALE GENOMIC DNA]</scope>
    <source>
        <strain evidence="2">M8UP27</strain>
    </source>
</reference>
<dbReference type="EMBL" id="JACHDY010000006">
    <property type="protein sequence ID" value="MBB5319038.1"/>
    <property type="molecule type" value="Genomic_DNA"/>
</dbReference>
<accession>A0A7W8IL27</accession>
<keyword evidence="1" id="KW-1133">Transmembrane helix</keyword>
<keyword evidence="1" id="KW-0812">Transmembrane</keyword>
<evidence type="ECO:0000313" key="3">
    <source>
        <dbReference type="Proteomes" id="UP000568106"/>
    </source>
</evidence>
<comment type="caution">
    <text evidence="2">The sequence shown here is derived from an EMBL/GenBank/DDBJ whole genome shotgun (WGS) entry which is preliminary data.</text>
</comment>
<keyword evidence="3" id="KW-1185">Reference proteome</keyword>
<dbReference type="AlphaFoldDB" id="A0A7W8IL27"/>
<evidence type="ECO:0000256" key="1">
    <source>
        <dbReference type="SAM" id="Phobius"/>
    </source>
</evidence>
<dbReference type="Proteomes" id="UP000568106">
    <property type="component" value="Unassembled WGS sequence"/>
</dbReference>
<proteinExistence type="predicted"/>
<gene>
    <name evidence="2" type="ORF">HDF09_003737</name>
</gene>
<sequence length="58" mass="6539">MTISHFGAVLLFALFTSIVFGITQRSEPRTMIRFGAFCFVLFVGGTIAASWIMWLIKH</sequence>
<evidence type="ECO:0000313" key="2">
    <source>
        <dbReference type="EMBL" id="MBB5319038.1"/>
    </source>
</evidence>
<organism evidence="2 3">
    <name type="scientific">Tunturiibacter empetritectus</name>
    <dbReference type="NCBI Taxonomy" id="3069691"/>
    <lineage>
        <taxon>Bacteria</taxon>
        <taxon>Pseudomonadati</taxon>
        <taxon>Acidobacteriota</taxon>
        <taxon>Terriglobia</taxon>
        <taxon>Terriglobales</taxon>
        <taxon>Acidobacteriaceae</taxon>
        <taxon>Tunturiibacter</taxon>
    </lineage>
</organism>